<protein>
    <recommendedName>
        <fullName evidence="1">SnoaL-like domain-containing protein</fullName>
    </recommendedName>
</protein>
<proteinExistence type="predicted"/>
<organism evidence="2">
    <name type="scientific">Arthrobacter saudimassiliensis</name>
    <dbReference type="NCBI Taxonomy" id="1461584"/>
    <lineage>
        <taxon>Bacteria</taxon>
        <taxon>Bacillati</taxon>
        <taxon>Actinomycetota</taxon>
        <taxon>Actinomycetes</taxon>
        <taxon>Micrococcales</taxon>
        <taxon>Micrococcaceae</taxon>
        <taxon>Arthrobacter</taxon>
    </lineage>
</organism>
<accession>A0A078MSM8</accession>
<dbReference type="InterPro" id="IPR037401">
    <property type="entry name" value="SnoaL-like"/>
</dbReference>
<name>A0A078MSM8_9MICC</name>
<reference evidence="2" key="1">
    <citation type="submission" date="2014-07" db="EMBL/GenBank/DDBJ databases">
        <authorList>
            <person name="Urmite Genomes Urmite Genomes"/>
        </authorList>
    </citation>
    <scope>NUCLEOTIDE SEQUENCE</scope>
    <source>
        <strain evidence="2">11W110_air</strain>
    </source>
</reference>
<dbReference type="InterPro" id="IPR032710">
    <property type="entry name" value="NTF2-like_dom_sf"/>
</dbReference>
<dbReference type="EMBL" id="LN483072">
    <property type="protein sequence ID" value="CEA09285.1"/>
    <property type="molecule type" value="Genomic_DNA"/>
</dbReference>
<dbReference type="Gene3D" id="3.10.450.50">
    <property type="match status" value="1"/>
</dbReference>
<gene>
    <name evidence="2" type="ORF">BN1051_02653</name>
</gene>
<evidence type="ECO:0000313" key="2">
    <source>
        <dbReference type="EMBL" id="CEA09285.1"/>
    </source>
</evidence>
<dbReference type="SUPFAM" id="SSF54427">
    <property type="entry name" value="NTF2-like"/>
    <property type="match status" value="1"/>
</dbReference>
<sequence>MPEISTAIRVEIEQLVAEHHWLLDHGQADQLYTLYAEDAVSTGPMGTMEGREAIKAWGERRVKVDAGTVRHFSGGTRLAFVDGVLCGTTYYQTFRDSQADPLLPASVGEFREQYVQVDGRWLIRRREIAPIFGGANAAAHARRLAAGAER</sequence>
<dbReference type="Pfam" id="PF13577">
    <property type="entry name" value="SnoaL_4"/>
    <property type="match status" value="1"/>
</dbReference>
<evidence type="ECO:0000259" key="1">
    <source>
        <dbReference type="Pfam" id="PF13577"/>
    </source>
</evidence>
<dbReference type="AlphaFoldDB" id="A0A078MSM8"/>
<dbReference type="PATRIC" id="fig|1461584.3.peg.2626"/>
<feature type="domain" description="SnoaL-like" evidence="1">
    <location>
        <begin position="8"/>
        <end position="126"/>
    </location>
</feature>